<dbReference type="AlphaFoldDB" id="A0A671N795"/>
<name>A0A671N795_9TELE</name>
<dbReference type="InterPro" id="IPR001849">
    <property type="entry name" value="PH_domain"/>
</dbReference>
<dbReference type="PANTHER" id="PTHR46026">
    <property type="entry name" value="RHO-TYPE GUANINE NUCLEOTIDE EXCHANGE FACTOR, ISOFORM F"/>
    <property type="match status" value="1"/>
</dbReference>
<dbReference type="Ensembl" id="ENSSANT00000044566.1">
    <property type="protein sequence ID" value="ENSSANP00000041874.1"/>
    <property type="gene ID" value="ENSSANG00000021106.1"/>
</dbReference>
<dbReference type="CDD" id="cd01225">
    <property type="entry name" value="PH_Cool_Pix"/>
    <property type="match status" value="1"/>
</dbReference>
<reference evidence="7" key="2">
    <citation type="submission" date="2025-09" db="UniProtKB">
        <authorList>
            <consortium name="Ensembl"/>
        </authorList>
    </citation>
    <scope>IDENTIFICATION</scope>
</reference>
<dbReference type="GO" id="GO:0030027">
    <property type="term" value="C:lamellipodium"/>
    <property type="evidence" value="ECO:0007669"/>
    <property type="project" value="TreeGrafter"/>
</dbReference>
<feature type="domain" description="PH" evidence="5">
    <location>
        <begin position="183"/>
        <end position="289"/>
    </location>
</feature>
<reference evidence="7" key="1">
    <citation type="submission" date="2025-08" db="UniProtKB">
        <authorList>
            <consortium name="Ensembl"/>
        </authorList>
    </citation>
    <scope>IDENTIFICATION</scope>
</reference>
<evidence type="ECO:0000259" key="5">
    <source>
        <dbReference type="PROSITE" id="PS50003"/>
    </source>
</evidence>
<dbReference type="InterPro" id="IPR011993">
    <property type="entry name" value="PH-like_dom_sf"/>
</dbReference>
<dbReference type="Pfam" id="PF16614">
    <property type="entry name" value="RhoGEF67_u2"/>
    <property type="match status" value="1"/>
</dbReference>
<dbReference type="PROSITE" id="PS50010">
    <property type="entry name" value="DH_2"/>
    <property type="match status" value="1"/>
</dbReference>
<evidence type="ECO:0000256" key="4">
    <source>
        <dbReference type="SAM" id="MobiDB-lite"/>
    </source>
</evidence>
<dbReference type="FunFam" id="1.20.900.10:FF:000016">
    <property type="entry name" value="Rho guanine nucleotide exchange factor 6"/>
    <property type="match status" value="1"/>
</dbReference>
<dbReference type="Pfam" id="PF00621">
    <property type="entry name" value="RhoGEF"/>
    <property type="match status" value="1"/>
</dbReference>
<dbReference type="SUPFAM" id="SSF50729">
    <property type="entry name" value="PH domain-like"/>
    <property type="match status" value="1"/>
</dbReference>
<keyword evidence="2" id="KW-0344">Guanine-nucleotide releasing factor</keyword>
<evidence type="ECO:0000313" key="7">
    <source>
        <dbReference type="Ensembl" id="ENSSANP00000041874.1"/>
    </source>
</evidence>
<gene>
    <name evidence="7" type="primary">arhgef6</name>
</gene>
<dbReference type="Proteomes" id="UP000472260">
    <property type="component" value="Unassembled WGS sequence"/>
</dbReference>
<dbReference type="Gene3D" id="1.20.5.390">
    <property type="entry name" value="L1 transposable element, trimerization domain"/>
    <property type="match status" value="1"/>
</dbReference>
<dbReference type="Pfam" id="PF00169">
    <property type="entry name" value="PH"/>
    <property type="match status" value="1"/>
</dbReference>
<dbReference type="GO" id="GO:0005085">
    <property type="term" value="F:guanyl-nucleotide exchange factor activity"/>
    <property type="evidence" value="ECO:0007669"/>
    <property type="project" value="UniProtKB-KW"/>
</dbReference>
<dbReference type="GO" id="GO:0030032">
    <property type="term" value="P:lamellipodium assembly"/>
    <property type="evidence" value="ECO:0007669"/>
    <property type="project" value="TreeGrafter"/>
</dbReference>
<keyword evidence="3" id="KW-0966">Cell projection</keyword>
<accession>A0A671N795</accession>
<protein>
    <submittedName>
        <fullName evidence="7">Rho guanine nucleotide exchange factor 6-like</fullName>
    </submittedName>
</protein>
<dbReference type="Pfam" id="PF16523">
    <property type="entry name" value="betaPIX_CC"/>
    <property type="match status" value="1"/>
</dbReference>
<dbReference type="InterPro" id="IPR035899">
    <property type="entry name" value="DBL_dom_sf"/>
</dbReference>
<evidence type="ECO:0000259" key="6">
    <source>
        <dbReference type="PROSITE" id="PS50010"/>
    </source>
</evidence>
<evidence type="ECO:0000256" key="2">
    <source>
        <dbReference type="ARBA" id="ARBA00022658"/>
    </source>
</evidence>
<keyword evidence="8" id="KW-1185">Reference proteome</keyword>
<evidence type="ECO:0000256" key="3">
    <source>
        <dbReference type="ARBA" id="ARBA00023273"/>
    </source>
</evidence>
<dbReference type="Gene3D" id="1.20.900.10">
    <property type="entry name" value="Dbl homology (DH) domain"/>
    <property type="match status" value="1"/>
</dbReference>
<dbReference type="Gene3D" id="2.30.29.30">
    <property type="entry name" value="Pleckstrin-homology domain (PH domain)/Phosphotyrosine-binding domain (PTB)"/>
    <property type="match status" value="1"/>
</dbReference>
<comment type="subcellular location">
    <subcellularLocation>
        <location evidence="1">Cell projection</location>
        <location evidence="1">Lamellipodium</location>
    </subcellularLocation>
</comment>
<feature type="region of interest" description="Disordered" evidence="4">
    <location>
        <begin position="306"/>
        <end position="332"/>
    </location>
</feature>
<dbReference type="PANTHER" id="PTHR46026:SF2">
    <property type="entry name" value="RHO GUANINE NUCLEOTIDE EXCHANGE FACTOR 6"/>
    <property type="match status" value="1"/>
</dbReference>
<dbReference type="InterPro" id="IPR046376">
    <property type="entry name" value="PH_Cool_Pix"/>
</dbReference>
<organism evidence="7 8">
    <name type="scientific">Sinocyclocheilus anshuiensis</name>
    <dbReference type="NCBI Taxonomy" id="1608454"/>
    <lineage>
        <taxon>Eukaryota</taxon>
        <taxon>Metazoa</taxon>
        <taxon>Chordata</taxon>
        <taxon>Craniata</taxon>
        <taxon>Vertebrata</taxon>
        <taxon>Euteleostomi</taxon>
        <taxon>Actinopterygii</taxon>
        <taxon>Neopterygii</taxon>
        <taxon>Teleostei</taxon>
        <taxon>Ostariophysi</taxon>
        <taxon>Cypriniformes</taxon>
        <taxon>Cyprinidae</taxon>
        <taxon>Cyprininae</taxon>
        <taxon>Sinocyclocheilus</taxon>
    </lineage>
</organism>
<dbReference type="PROSITE" id="PS50003">
    <property type="entry name" value="PH_DOMAIN"/>
    <property type="match status" value="1"/>
</dbReference>
<dbReference type="InterPro" id="IPR000219">
    <property type="entry name" value="DH_dom"/>
</dbReference>
<dbReference type="InterPro" id="IPR032409">
    <property type="entry name" value="GEF6/7_CC"/>
</dbReference>
<dbReference type="SMART" id="SM00233">
    <property type="entry name" value="PH"/>
    <property type="match status" value="1"/>
</dbReference>
<proteinExistence type="predicted"/>
<dbReference type="SUPFAM" id="SSF48065">
    <property type="entry name" value="DBL homology domain (DH-domain)"/>
    <property type="match status" value="1"/>
</dbReference>
<feature type="domain" description="DH" evidence="6">
    <location>
        <begin position="1"/>
        <end position="161"/>
    </location>
</feature>
<sequence length="460" mass="52257">MKTHAHNDSSVGFLCRLSSADCSSLNGNLEDILSFQQGLCLALEECSKMPEGQQRIGACYLNLMCQIRTLYLSYCSSHPSAVCVLTDHSEDLDKFMESQGASAPGILTLTTSLSKPFMRLDKYPILLQELERHVEEAHPDYSDILKATVAFKYLVIQCQDLRKRKNLELQILSEPVRGWEGDSMKSLGQVVYMSQVHIQSSLNEEKEERYFMLFPNVVVMLSASPRMSGFIYQGRLPLTGTTVTKLPEDAETGHYAFEITGGAIDRTMVFCSSAQEQLEWLEHLHAYTKEGSPLSRCRYSINTRLFPQDSSKSPRPRPKFLPKRKTERKPSDDEFLIRKSTAALEEDAQILKVIEAYCTGASLHQSTTAVRKECIPQVLLPEEEKIIVEEIKSNGQTIIEGKSLVDAVYALKDEVHELKKENKWMKQCLEEEQKSRKELERIVRKMAKQKNDCSWDEGGH</sequence>
<feature type="compositionally biased region" description="Basic residues" evidence="4">
    <location>
        <begin position="314"/>
        <end position="327"/>
    </location>
</feature>
<dbReference type="SMART" id="SM00325">
    <property type="entry name" value="RhoGEF"/>
    <property type="match status" value="1"/>
</dbReference>
<dbReference type="GO" id="GO:0005737">
    <property type="term" value="C:cytoplasm"/>
    <property type="evidence" value="ECO:0007669"/>
    <property type="project" value="TreeGrafter"/>
</dbReference>
<evidence type="ECO:0000256" key="1">
    <source>
        <dbReference type="ARBA" id="ARBA00004510"/>
    </source>
</evidence>
<evidence type="ECO:0000313" key="8">
    <source>
        <dbReference type="Proteomes" id="UP000472260"/>
    </source>
</evidence>